<dbReference type="AlphaFoldDB" id="A0A0B6X4J3"/>
<evidence type="ECO:0000313" key="2">
    <source>
        <dbReference type="EMBL" id="CDM67110.1"/>
    </source>
</evidence>
<dbReference type="InterPro" id="IPR052533">
    <property type="entry name" value="WalJ/YycJ-like"/>
</dbReference>
<dbReference type="PANTHER" id="PTHR47619:SF1">
    <property type="entry name" value="EXODEOXYRIBONUCLEASE WALJ"/>
    <property type="match status" value="1"/>
</dbReference>
<dbReference type="STRING" id="454194.PYK22_03159"/>
<sequence>MRFTVLGSGSTGNAILIVAGETHVLVDAGLSAREIARRLMLVGCDPARLDGVILTHEHGDHAGGLRVLLKNLRCPVYLTGETREAYVSERRGVSSDEPRKRLEALRERVETISSSRDFCIGQLDFHPFTVPHDAVDHFGLNVAYAGVRIGVVLDCGHITTLVRERLKGCAAIIIESNHDPDMLKACPVYPWELKQRILSRTGHLSNEAVAEWLRDDFDGAASHIVLAHLSQRANNPHLARISAEMALRARNPIFQPQTEIVISSAKEPTPWIEL</sequence>
<name>A0A0B6X4J3_9BACT</name>
<accession>A0A0B6X4J3</accession>
<dbReference type="Gene3D" id="3.60.15.10">
    <property type="entry name" value="Ribonuclease Z/Hydroxyacylglutathione hydrolase-like"/>
    <property type="match status" value="1"/>
</dbReference>
<reference evidence="2 3" key="1">
    <citation type="submission" date="2013-12" db="EMBL/GenBank/DDBJ databases">
        <authorList>
            <person name="Stott M."/>
        </authorList>
    </citation>
    <scope>NUCLEOTIDE SEQUENCE [LARGE SCALE GENOMIC DNA]</scope>
    <source>
        <strain evidence="2 3">K22</strain>
    </source>
</reference>
<proteinExistence type="predicted"/>
<dbReference type="EMBL" id="CBXV010000008">
    <property type="protein sequence ID" value="CDM67110.1"/>
    <property type="molecule type" value="Genomic_DNA"/>
</dbReference>
<dbReference type="GO" id="GO:0016787">
    <property type="term" value="F:hydrolase activity"/>
    <property type="evidence" value="ECO:0007669"/>
    <property type="project" value="UniProtKB-KW"/>
</dbReference>
<reference evidence="2 3" key="2">
    <citation type="submission" date="2015-01" db="EMBL/GenBank/DDBJ databases">
        <title>Complete genome sequence of Pyrinomonas methylaliphatogenes type strain K22T.</title>
        <authorList>
            <person name="Lee K.C.Y."/>
            <person name="Power J.F."/>
            <person name="Dunfield P.F."/>
            <person name="Morgan X.C."/>
            <person name="Huttenhower C."/>
            <person name="Stott M.B."/>
        </authorList>
    </citation>
    <scope>NUCLEOTIDE SEQUENCE [LARGE SCALE GENOMIC DNA]</scope>
    <source>
        <strain evidence="2 3">K22</strain>
    </source>
</reference>
<dbReference type="Pfam" id="PF12706">
    <property type="entry name" value="Lactamase_B_2"/>
    <property type="match status" value="1"/>
</dbReference>
<dbReference type="Proteomes" id="UP000031518">
    <property type="component" value="Unassembled WGS sequence"/>
</dbReference>
<feature type="domain" description="Metallo-beta-lactamase" evidence="1">
    <location>
        <begin position="11"/>
        <end position="203"/>
    </location>
</feature>
<organism evidence="2 3">
    <name type="scientific">Pyrinomonas methylaliphatogenes</name>
    <dbReference type="NCBI Taxonomy" id="454194"/>
    <lineage>
        <taxon>Bacteria</taxon>
        <taxon>Pseudomonadati</taxon>
        <taxon>Acidobacteriota</taxon>
        <taxon>Blastocatellia</taxon>
        <taxon>Blastocatellales</taxon>
        <taxon>Pyrinomonadaceae</taxon>
        <taxon>Pyrinomonas</taxon>
    </lineage>
</organism>
<dbReference type="InterPro" id="IPR036866">
    <property type="entry name" value="RibonucZ/Hydroxyglut_hydro"/>
</dbReference>
<dbReference type="SUPFAM" id="SSF56281">
    <property type="entry name" value="Metallo-hydrolase/oxidoreductase"/>
    <property type="match status" value="1"/>
</dbReference>
<dbReference type="InterPro" id="IPR001279">
    <property type="entry name" value="Metallo-B-lactamas"/>
</dbReference>
<protein>
    <submittedName>
        <fullName evidence="2">Metal-dependent hydrolase, beta-lactamase superfamily I</fullName>
    </submittedName>
</protein>
<dbReference type="OrthoDB" id="9781189at2"/>
<evidence type="ECO:0000313" key="3">
    <source>
        <dbReference type="Proteomes" id="UP000031518"/>
    </source>
</evidence>
<gene>
    <name evidence="2" type="ORF">PYK22_03159</name>
</gene>
<keyword evidence="3" id="KW-1185">Reference proteome</keyword>
<evidence type="ECO:0000259" key="1">
    <source>
        <dbReference type="SMART" id="SM00849"/>
    </source>
</evidence>
<dbReference type="RefSeq" id="WP_041978707.1">
    <property type="nucleotide sequence ID" value="NZ_CBXV010000008.1"/>
</dbReference>
<keyword evidence="2" id="KW-0378">Hydrolase</keyword>
<dbReference type="PANTHER" id="PTHR47619">
    <property type="entry name" value="METALLO-HYDROLASE YYCJ-RELATED"/>
    <property type="match status" value="1"/>
</dbReference>
<dbReference type="SMART" id="SM00849">
    <property type="entry name" value="Lactamase_B"/>
    <property type="match status" value="1"/>
</dbReference>